<feature type="region of interest" description="Disordered" evidence="1">
    <location>
        <begin position="1"/>
        <end position="32"/>
    </location>
</feature>
<organism evidence="2">
    <name type="scientific">bioreactor metagenome</name>
    <dbReference type="NCBI Taxonomy" id="1076179"/>
    <lineage>
        <taxon>unclassified sequences</taxon>
        <taxon>metagenomes</taxon>
        <taxon>ecological metagenomes</taxon>
    </lineage>
</organism>
<protein>
    <submittedName>
        <fullName evidence="2">Uncharacterized protein</fullName>
    </submittedName>
</protein>
<comment type="caution">
    <text evidence="2">The sequence shown here is derived from an EMBL/GenBank/DDBJ whole genome shotgun (WGS) entry which is preliminary data.</text>
</comment>
<proteinExistence type="predicted"/>
<reference evidence="2" key="1">
    <citation type="submission" date="2019-08" db="EMBL/GenBank/DDBJ databases">
        <authorList>
            <person name="Kucharzyk K."/>
            <person name="Murdoch R.W."/>
            <person name="Higgins S."/>
            <person name="Loffler F."/>
        </authorList>
    </citation>
    <scope>NUCLEOTIDE SEQUENCE</scope>
</reference>
<dbReference type="AlphaFoldDB" id="A0A645D0F3"/>
<sequence>MYQHCNESPQSEKDHMPQHGHRMIDGFIGQGT</sequence>
<accession>A0A645D0F3</accession>
<evidence type="ECO:0000313" key="2">
    <source>
        <dbReference type="EMBL" id="MPM82980.1"/>
    </source>
</evidence>
<gene>
    <name evidence="2" type="ORF">SDC9_130043</name>
</gene>
<evidence type="ECO:0000256" key="1">
    <source>
        <dbReference type="SAM" id="MobiDB-lite"/>
    </source>
</evidence>
<dbReference type="EMBL" id="VSSQ01031900">
    <property type="protein sequence ID" value="MPM82980.1"/>
    <property type="molecule type" value="Genomic_DNA"/>
</dbReference>
<name>A0A645D0F3_9ZZZZ</name>